<feature type="domain" description="Peptidase M16 C-terminal" evidence="2">
    <location>
        <begin position="181"/>
        <end position="362"/>
    </location>
</feature>
<proteinExistence type="predicted"/>
<protein>
    <submittedName>
        <fullName evidence="3">EF-P 5-aminopentanol modification-associated protein YfmH</fullName>
    </submittedName>
</protein>
<accession>A0ABV9QN15</accession>
<dbReference type="Pfam" id="PF00675">
    <property type="entry name" value="Peptidase_M16"/>
    <property type="match status" value="1"/>
</dbReference>
<feature type="domain" description="Peptidase M16 N-terminal" evidence="1">
    <location>
        <begin position="61"/>
        <end position="175"/>
    </location>
</feature>
<gene>
    <name evidence="3" type="primary">yfmH</name>
    <name evidence="3" type="ORF">ACFO4R_09640</name>
</gene>
<comment type="caution">
    <text evidence="3">The sequence shown here is derived from an EMBL/GenBank/DDBJ whole genome shotgun (WGS) entry which is preliminary data.</text>
</comment>
<name>A0ABV9QN15_9FIRM</name>
<reference evidence="4" key="1">
    <citation type="journal article" date="2019" name="Int. J. Syst. Evol. Microbiol.">
        <title>The Global Catalogue of Microorganisms (GCM) 10K type strain sequencing project: providing services to taxonomists for standard genome sequencing and annotation.</title>
        <authorList>
            <consortium name="The Broad Institute Genomics Platform"/>
            <consortium name="The Broad Institute Genome Sequencing Center for Infectious Disease"/>
            <person name="Wu L."/>
            <person name="Ma J."/>
        </authorList>
    </citation>
    <scope>NUCLEOTIDE SEQUENCE [LARGE SCALE GENOMIC DNA]</scope>
    <source>
        <strain evidence="4">CCUG 46385</strain>
    </source>
</reference>
<dbReference type="RefSeq" id="WP_379788897.1">
    <property type="nucleotide sequence ID" value="NZ_JBHSHL010000045.1"/>
</dbReference>
<dbReference type="Proteomes" id="UP001595916">
    <property type="component" value="Unassembled WGS sequence"/>
</dbReference>
<dbReference type="PANTHER" id="PTHR11851">
    <property type="entry name" value="METALLOPROTEASE"/>
    <property type="match status" value="1"/>
</dbReference>
<dbReference type="InterPro" id="IPR007863">
    <property type="entry name" value="Peptidase_M16_C"/>
</dbReference>
<dbReference type="Gene3D" id="3.30.830.10">
    <property type="entry name" value="Metalloenzyme, LuxS/M16 peptidase-like"/>
    <property type="match status" value="2"/>
</dbReference>
<evidence type="ECO:0000313" key="4">
    <source>
        <dbReference type="Proteomes" id="UP001595916"/>
    </source>
</evidence>
<dbReference type="InterPro" id="IPR050361">
    <property type="entry name" value="MPP/UQCRC_Complex"/>
</dbReference>
<dbReference type="InterPro" id="IPR011249">
    <property type="entry name" value="Metalloenz_LuxS/M16"/>
</dbReference>
<dbReference type="InterPro" id="IPR011765">
    <property type="entry name" value="Pept_M16_N"/>
</dbReference>
<keyword evidence="4" id="KW-1185">Reference proteome</keyword>
<evidence type="ECO:0000259" key="1">
    <source>
        <dbReference type="Pfam" id="PF00675"/>
    </source>
</evidence>
<dbReference type="NCBIfam" id="NF047421">
    <property type="entry name" value="YfmH_fam"/>
    <property type="match status" value="1"/>
</dbReference>
<sequence>MNILEMIEKETIYRKTLPSGMEVFYMPKKGFTKKYAVFATNFGSNDLEFISPHTGERVRLNEGIAHFLEHKMFEQEDGSDAFEAFAKLGANANAATTFDKTSYLFSATENFYEALEHLISYVQSPYFTKENVEKEKGIIAQEIKMYEDDPDWKLFFNALGAMYSKHPVHIDIAGTVESIYRITPEELYLCYNTFYSPSNMALFVIGDLSWEKIQDIVEKTVKDDNAFEGELKRIEPVEPVEVRTKKVTQEFPVSIPMFMIGIKEEAGGDRNGREMLRKMITTDLLMSILFQKGSKLHEELYREGLIFSPLSAEFNIAPSYSYSLISGESRKVDEVIGRIRQRIEEVKAEGLDQEEFERAKKAKIGRFVRFFDSMEGLANTYLSYHFQGMDLMDYARLLEEVTRRECEQRLREHFREEATVLSLIEPKAK</sequence>
<evidence type="ECO:0000313" key="3">
    <source>
        <dbReference type="EMBL" id="MFC4805343.1"/>
    </source>
</evidence>
<dbReference type="PANTHER" id="PTHR11851:SF134">
    <property type="entry name" value="ZINC-DEPENDENT PROTEASE"/>
    <property type="match status" value="1"/>
</dbReference>
<organism evidence="3 4">
    <name type="scientific">Filifactor villosus</name>
    <dbReference type="NCBI Taxonomy" id="29374"/>
    <lineage>
        <taxon>Bacteria</taxon>
        <taxon>Bacillati</taxon>
        <taxon>Bacillota</taxon>
        <taxon>Clostridia</taxon>
        <taxon>Peptostreptococcales</taxon>
        <taxon>Filifactoraceae</taxon>
        <taxon>Filifactor</taxon>
    </lineage>
</organism>
<dbReference type="EMBL" id="JBHSHL010000045">
    <property type="protein sequence ID" value="MFC4805343.1"/>
    <property type="molecule type" value="Genomic_DNA"/>
</dbReference>
<evidence type="ECO:0000259" key="2">
    <source>
        <dbReference type="Pfam" id="PF05193"/>
    </source>
</evidence>
<dbReference type="SUPFAM" id="SSF63411">
    <property type="entry name" value="LuxS/MPP-like metallohydrolase"/>
    <property type="match status" value="2"/>
</dbReference>
<dbReference type="Pfam" id="PF05193">
    <property type="entry name" value="Peptidase_M16_C"/>
    <property type="match status" value="1"/>
</dbReference>